<dbReference type="GO" id="GO:0005886">
    <property type="term" value="C:plasma membrane"/>
    <property type="evidence" value="ECO:0007669"/>
    <property type="project" value="TreeGrafter"/>
</dbReference>
<dbReference type="Gene3D" id="2.70.150.10">
    <property type="entry name" value="Calcium-transporting ATPase, cytoplasmic transduction domain A"/>
    <property type="match status" value="1"/>
</dbReference>
<dbReference type="EMBL" id="JAGMUU010000019">
    <property type="protein sequence ID" value="KAH7131731.1"/>
    <property type="molecule type" value="Genomic_DNA"/>
</dbReference>
<gene>
    <name evidence="3" type="ORF">B0J13DRAFT_404437</name>
</gene>
<comment type="caution">
    <text evidence="3">The sequence shown here is derived from an EMBL/GenBank/DDBJ whole genome shotgun (WGS) entry which is preliminary data.</text>
</comment>
<feature type="domain" description="P-type ATPase N-terminal" evidence="2">
    <location>
        <begin position="5"/>
        <end position="62"/>
    </location>
</feature>
<feature type="non-terminal residue" evidence="3">
    <location>
        <position position="263"/>
    </location>
</feature>
<dbReference type="Pfam" id="PF16209">
    <property type="entry name" value="PhoLip_ATPase_N"/>
    <property type="match status" value="1"/>
</dbReference>
<dbReference type="SUPFAM" id="SSF81653">
    <property type="entry name" value="Calcium ATPase, transduction domain A"/>
    <property type="match status" value="1"/>
</dbReference>
<sequence length="263" mass="29338">IDERREAPYISNAIRTPRYTIWDFLPHQLLFQPSRLAHAYLMVVAILQVTPGLSTTGKFTIIIPLTIFVFLVIPKEGYYDWIRCRADVAENSQPVFVLRHTTSGPQSEAEYQGSSQFGCLQWVQTSWEDIGVGEIVKLARDKDVPADIVVIYASGDSGRAYVDTMALDGETNLKPKQPPANILGCSTIQGSADPRADFNIEDPNADLYRFDSTVTANGRILPMKMDEVIYRGCTIRNTTAVVGMVVNTGEKCKIRMNAKQTTR</sequence>
<dbReference type="GO" id="GO:0032456">
    <property type="term" value="P:endocytic recycling"/>
    <property type="evidence" value="ECO:0007669"/>
    <property type="project" value="TreeGrafter"/>
</dbReference>
<dbReference type="PANTHER" id="PTHR24092:SF174">
    <property type="entry name" value="PHOSPHOLIPID-TRANSPORTING ATPASE DNF3-RELATED"/>
    <property type="match status" value="1"/>
</dbReference>
<evidence type="ECO:0008006" key="5">
    <source>
        <dbReference type="Google" id="ProtNLM"/>
    </source>
</evidence>
<dbReference type="GO" id="GO:0005802">
    <property type="term" value="C:trans-Golgi network"/>
    <property type="evidence" value="ECO:0007669"/>
    <property type="project" value="TreeGrafter"/>
</dbReference>
<evidence type="ECO:0000259" key="1">
    <source>
        <dbReference type="Pfam" id="PF00122"/>
    </source>
</evidence>
<accession>A0A9P9ITE4</accession>
<proteinExistence type="predicted"/>
<feature type="non-terminal residue" evidence="3">
    <location>
        <position position="1"/>
    </location>
</feature>
<dbReference type="GO" id="GO:0140326">
    <property type="term" value="F:ATPase-coupled intramembrane lipid transporter activity"/>
    <property type="evidence" value="ECO:0007669"/>
    <property type="project" value="TreeGrafter"/>
</dbReference>
<protein>
    <recommendedName>
        <fullName evidence="5">P-type ATPase N-terminal domain-containing protein</fullName>
    </recommendedName>
</protein>
<reference evidence="3" key="1">
    <citation type="journal article" date="2021" name="Nat. Commun.">
        <title>Genetic determinants of endophytism in the Arabidopsis root mycobiome.</title>
        <authorList>
            <person name="Mesny F."/>
            <person name="Miyauchi S."/>
            <person name="Thiergart T."/>
            <person name="Pickel B."/>
            <person name="Atanasova L."/>
            <person name="Karlsson M."/>
            <person name="Huettel B."/>
            <person name="Barry K.W."/>
            <person name="Haridas S."/>
            <person name="Chen C."/>
            <person name="Bauer D."/>
            <person name="Andreopoulos W."/>
            <person name="Pangilinan J."/>
            <person name="LaButti K."/>
            <person name="Riley R."/>
            <person name="Lipzen A."/>
            <person name="Clum A."/>
            <person name="Drula E."/>
            <person name="Henrissat B."/>
            <person name="Kohler A."/>
            <person name="Grigoriev I.V."/>
            <person name="Martin F.M."/>
            <person name="Hacquard S."/>
        </authorList>
    </citation>
    <scope>NUCLEOTIDE SEQUENCE</scope>
    <source>
        <strain evidence="3">MPI-CAGE-AT-0021</strain>
    </source>
</reference>
<dbReference type="GO" id="GO:0006892">
    <property type="term" value="P:post-Golgi vesicle-mediated transport"/>
    <property type="evidence" value="ECO:0007669"/>
    <property type="project" value="TreeGrafter"/>
</dbReference>
<dbReference type="GO" id="GO:0045332">
    <property type="term" value="P:phospholipid translocation"/>
    <property type="evidence" value="ECO:0007669"/>
    <property type="project" value="TreeGrafter"/>
</dbReference>
<dbReference type="InterPro" id="IPR032631">
    <property type="entry name" value="P-type_ATPase_N"/>
</dbReference>
<dbReference type="InterPro" id="IPR059000">
    <property type="entry name" value="ATPase_P-type_domA"/>
</dbReference>
<evidence type="ECO:0000313" key="3">
    <source>
        <dbReference type="EMBL" id="KAH7131731.1"/>
    </source>
</evidence>
<dbReference type="Proteomes" id="UP000717696">
    <property type="component" value="Unassembled WGS sequence"/>
</dbReference>
<name>A0A9P9ITE4_9HYPO</name>
<evidence type="ECO:0000313" key="4">
    <source>
        <dbReference type="Proteomes" id="UP000717696"/>
    </source>
</evidence>
<dbReference type="OrthoDB" id="5241856at2759"/>
<evidence type="ECO:0000259" key="2">
    <source>
        <dbReference type="Pfam" id="PF16209"/>
    </source>
</evidence>
<feature type="domain" description="P-type ATPase A" evidence="1">
    <location>
        <begin position="121"/>
        <end position="252"/>
    </location>
</feature>
<dbReference type="PANTHER" id="PTHR24092">
    <property type="entry name" value="PROBABLE PHOSPHOLIPID-TRANSPORTING ATPASE"/>
    <property type="match status" value="1"/>
</dbReference>
<dbReference type="Pfam" id="PF00122">
    <property type="entry name" value="E1-E2_ATPase"/>
    <property type="match status" value="1"/>
</dbReference>
<dbReference type="AlphaFoldDB" id="A0A9P9ITE4"/>
<keyword evidence="4" id="KW-1185">Reference proteome</keyword>
<organism evidence="3 4">
    <name type="scientific">Dactylonectria estremocensis</name>
    <dbReference type="NCBI Taxonomy" id="1079267"/>
    <lineage>
        <taxon>Eukaryota</taxon>
        <taxon>Fungi</taxon>
        <taxon>Dikarya</taxon>
        <taxon>Ascomycota</taxon>
        <taxon>Pezizomycotina</taxon>
        <taxon>Sordariomycetes</taxon>
        <taxon>Hypocreomycetidae</taxon>
        <taxon>Hypocreales</taxon>
        <taxon>Nectriaceae</taxon>
        <taxon>Dactylonectria</taxon>
    </lineage>
</organism>
<dbReference type="InterPro" id="IPR008250">
    <property type="entry name" value="ATPase_P-typ_transduc_dom_A_sf"/>
</dbReference>